<proteinExistence type="predicted"/>
<evidence type="ECO:0000313" key="1">
    <source>
        <dbReference type="EMBL" id="QSZ28856.1"/>
    </source>
</evidence>
<protein>
    <submittedName>
        <fullName evidence="1">Uncharacterized protein</fullName>
    </submittedName>
</protein>
<organism evidence="1 2">
    <name type="scientific">Monilinia vaccinii-corymbosi</name>
    <dbReference type="NCBI Taxonomy" id="61207"/>
    <lineage>
        <taxon>Eukaryota</taxon>
        <taxon>Fungi</taxon>
        <taxon>Dikarya</taxon>
        <taxon>Ascomycota</taxon>
        <taxon>Pezizomycotina</taxon>
        <taxon>Leotiomycetes</taxon>
        <taxon>Helotiales</taxon>
        <taxon>Sclerotiniaceae</taxon>
        <taxon>Monilinia</taxon>
    </lineage>
</organism>
<evidence type="ECO:0000313" key="2">
    <source>
        <dbReference type="Proteomes" id="UP000672032"/>
    </source>
</evidence>
<name>A0A8A3P103_9HELO</name>
<gene>
    <name evidence="1" type="ORF">DSL72_003361</name>
</gene>
<sequence>MSSNVKAQEEYCRYRTIPNTETIFYFIDSGGKKVDPKVTGFLAPRIRHDTPQFGTQAFADFISSAWPTQADDRPELLRLYINKFSAAADYVMGDRVWSIKVHKMSDANAKMWKAYALVACHTPALNVSLLNHEDTMLLLSHIPAFAV</sequence>
<reference evidence="1" key="1">
    <citation type="submission" date="2020-10" db="EMBL/GenBank/DDBJ databases">
        <title>Genome Sequence of Monilinia vaccinii-corymbosi Sheds Light on Mummy Berry Disease Infection of Blueberry and Mating Type.</title>
        <authorList>
            <person name="Yow A.G."/>
            <person name="Zhang Y."/>
            <person name="Bansal K."/>
            <person name="Eacker S.M."/>
            <person name="Sullivan S."/>
            <person name="Liachko I."/>
            <person name="Cubeta M.A."/>
            <person name="Rollins J.A."/>
            <person name="Ashrafi H."/>
        </authorList>
    </citation>
    <scope>NUCLEOTIDE SEQUENCE</scope>
    <source>
        <strain evidence="1">RL-1</strain>
    </source>
</reference>
<accession>A0A8A3P103</accession>
<dbReference type="EMBL" id="CP063405">
    <property type="protein sequence ID" value="QSZ28856.1"/>
    <property type="molecule type" value="Genomic_DNA"/>
</dbReference>
<dbReference type="AlphaFoldDB" id="A0A8A3P103"/>
<dbReference type="OrthoDB" id="3542278at2759"/>
<keyword evidence="2" id="KW-1185">Reference proteome</keyword>
<dbReference type="Proteomes" id="UP000672032">
    <property type="component" value="Chromosome 1"/>
</dbReference>